<dbReference type="EMBL" id="CABPRJ010002384">
    <property type="protein sequence ID" value="VVC44607.1"/>
    <property type="molecule type" value="Genomic_DNA"/>
</dbReference>
<keyword evidence="2" id="KW-1185">Reference proteome</keyword>
<name>A0A5E4NIJ0_9HEMI</name>
<sequence length="111" mass="13134">MVEIWKKRWKNSEVRNVSPINNPELKVPGFDLPRALWTTLNRASTEQGKCNYLMHKWGKVESPLCACGMYQTIRHIVDNYRPQTYFEGGLEKLHKAEEDTVKWMENLKLRL</sequence>
<gene>
    <name evidence="1" type="ORF">CINCED_3A005334</name>
</gene>
<protein>
    <submittedName>
        <fullName evidence="1">Uncharacterized protein</fullName>
    </submittedName>
</protein>
<dbReference type="Proteomes" id="UP000325440">
    <property type="component" value="Unassembled WGS sequence"/>
</dbReference>
<dbReference type="AlphaFoldDB" id="A0A5E4NIJ0"/>
<evidence type="ECO:0000313" key="1">
    <source>
        <dbReference type="EMBL" id="VVC44607.1"/>
    </source>
</evidence>
<evidence type="ECO:0000313" key="2">
    <source>
        <dbReference type="Proteomes" id="UP000325440"/>
    </source>
</evidence>
<dbReference type="OrthoDB" id="6614958at2759"/>
<proteinExistence type="predicted"/>
<reference evidence="1 2" key="1">
    <citation type="submission" date="2019-08" db="EMBL/GenBank/DDBJ databases">
        <authorList>
            <person name="Alioto T."/>
            <person name="Alioto T."/>
            <person name="Gomez Garrido J."/>
        </authorList>
    </citation>
    <scope>NUCLEOTIDE SEQUENCE [LARGE SCALE GENOMIC DNA]</scope>
</reference>
<organism evidence="1 2">
    <name type="scientific">Cinara cedri</name>
    <dbReference type="NCBI Taxonomy" id="506608"/>
    <lineage>
        <taxon>Eukaryota</taxon>
        <taxon>Metazoa</taxon>
        <taxon>Ecdysozoa</taxon>
        <taxon>Arthropoda</taxon>
        <taxon>Hexapoda</taxon>
        <taxon>Insecta</taxon>
        <taxon>Pterygota</taxon>
        <taxon>Neoptera</taxon>
        <taxon>Paraneoptera</taxon>
        <taxon>Hemiptera</taxon>
        <taxon>Sternorrhyncha</taxon>
        <taxon>Aphidomorpha</taxon>
        <taxon>Aphidoidea</taxon>
        <taxon>Aphididae</taxon>
        <taxon>Lachninae</taxon>
        <taxon>Cinara</taxon>
    </lineage>
</organism>
<accession>A0A5E4NIJ0</accession>